<keyword evidence="16" id="KW-0472">Membrane</keyword>
<dbReference type="EC" id="3.1.1.4" evidence="6 20"/>
<comment type="cofactor">
    <cofactor evidence="20">
        <name>Ca(2+)</name>
        <dbReference type="ChEBI" id="CHEBI:29108"/>
    </cofactor>
    <text evidence="20">Binds 1 Ca(2+) ion per monomer. In the dimeric form the Ca(2+) is bound by different amino acids with binding of each Ca(2+) shared with ligands coming from each monomer. The Ca(2+) ion may have a role in catalysis.</text>
</comment>
<comment type="catalytic activity">
    <reaction evidence="2 20">
        <text>a 1,2-diacyl-sn-glycero-3-phosphocholine + H2O = a 1-acyl-sn-glycero-3-phosphocholine + a fatty acid + H(+)</text>
        <dbReference type="Rhea" id="RHEA:15801"/>
        <dbReference type="ChEBI" id="CHEBI:15377"/>
        <dbReference type="ChEBI" id="CHEBI:15378"/>
        <dbReference type="ChEBI" id="CHEBI:28868"/>
        <dbReference type="ChEBI" id="CHEBI:57643"/>
        <dbReference type="ChEBI" id="CHEBI:58168"/>
        <dbReference type="EC" id="3.1.1.4"/>
    </reaction>
</comment>
<feature type="binding site" description="in dimeric form" evidence="19">
    <location>
        <position position="210"/>
    </location>
    <ligand>
        <name>Ca(2+)</name>
        <dbReference type="ChEBI" id="CHEBI:29108"/>
        <label>1</label>
    </ligand>
</feature>
<evidence type="ECO:0000256" key="3">
    <source>
        <dbReference type="ARBA" id="ARBA00010525"/>
    </source>
</evidence>
<dbReference type="RefSeq" id="WP_311362139.1">
    <property type="nucleotide sequence ID" value="NZ_JAVRIE010000005.1"/>
</dbReference>
<gene>
    <name evidence="21" type="ORF">RM544_12500</name>
</gene>
<comment type="subunit">
    <text evidence="4 20">Homodimer; dimerization is reversible, and the dimeric form is the active one.</text>
</comment>
<dbReference type="PANTHER" id="PTHR40457:SF1">
    <property type="entry name" value="PHOSPHOLIPASE A1"/>
    <property type="match status" value="1"/>
</dbReference>
<keyword evidence="13 19" id="KW-0106">Calcium</keyword>
<dbReference type="Proteomes" id="UP001249020">
    <property type="component" value="Unassembled WGS sequence"/>
</dbReference>
<keyword evidence="15 20" id="KW-0443">Lipid metabolism</keyword>
<evidence type="ECO:0000256" key="19">
    <source>
        <dbReference type="PIRSR" id="PIRSR603187-2"/>
    </source>
</evidence>
<evidence type="ECO:0000256" key="7">
    <source>
        <dbReference type="ARBA" id="ARBA00021726"/>
    </source>
</evidence>
<sequence length="337" mass="38173">MNKHTVLLSIACFSLLSVSANAAENNFNTCVTEKALNGAETLTLKQIREQCTQAIETKNVEVKPKSNDGLVTKRLEEERSTQFSSWVITPHRPNYVLPVITSSGINKEAYRTLDGNEDNLEDNEAKFQLSLKVPLNTGDMLVEGDGLYVGFTLQAWWQIYASGISKPFRETNYQPELFYLAPTSWQPFGGNTAVMLGIEHQSNGRAQDLSRSWNRVYANFIYEKNDFALSFRPWYRLSEDEKEFEFDPNGDDNPDIKDYMGNFELGMVYKYNDLEFGFLGRQNFSTSRGAAELSLSFPLYGKLRGYATAFNGYGESLIDYNHHQTRVGVGISLNNVL</sequence>
<dbReference type="GO" id="GO:0005509">
    <property type="term" value="F:calcium ion binding"/>
    <property type="evidence" value="ECO:0007669"/>
    <property type="project" value="TreeGrafter"/>
</dbReference>
<evidence type="ECO:0000256" key="2">
    <source>
        <dbReference type="ARBA" id="ARBA00001604"/>
    </source>
</evidence>
<evidence type="ECO:0000256" key="5">
    <source>
        <dbReference type="ARBA" id="ARBA00013179"/>
    </source>
</evidence>
<dbReference type="CDD" id="cd00541">
    <property type="entry name" value="OMPLA"/>
    <property type="match status" value="1"/>
</dbReference>
<evidence type="ECO:0000256" key="1">
    <source>
        <dbReference type="ARBA" id="ARBA00000111"/>
    </source>
</evidence>
<dbReference type="SUPFAM" id="SSF56931">
    <property type="entry name" value="Outer membrane phospholipase A (OMPLA)"/>
    <property type="match status" value="1"/>
</dbReference>
<evidence type="ECO:0000256" key="8">
    <source>
        <dbReference type="ARBA" id="ARBA00022452"/>
    </source>
</evidence>
<keyword evidence="12 20" id="KW-0378">Hydrolase</keyword>
<evidence type="ECO:0000256" key="9">
    <source>
        <dbReference type="ARBA" id="ARBA00022692"/>
    </source>
</evidence>
<evidence type="ECO:0000256" key="6">
    <source>
        <dbReference type="ARBA" id="ARBA00013278"/>
    </source>
</evidence>
<dbReference type="EC" id="3.1.1.32" evidence="5 20"/>
<feature type="binding site" description="in dimeric form" evidence="19">
    <location>
        <position position="205"/>
    </location>
    <ligand>
        <name>Ca(2+)</name>
        <dbReference type="ChEBI" id="CHEBI:29108"/>
        <label>1</label>
    </ligand>
</feature>
<dbReference type="GO" id="GO:0009279">
    <property type="term" value="C:cell outer membrane"/>
    <property type="evidence" value="ECO:0007669"/>
    <property type="project" value="UniProtKB-SubCell"/>
</dbReference>
<dbReference type="AlphaFoldDB" id="A0AAW8R4L9"/>
<evidence type="ECO:0000256" key="4">
    <source>
        <dbReference type="ARBA" id="ARBA00011702"/>
    </source>
</evidence>
<feature type="binding site" description="in dimeric form" evidence="19">
    <location>
        <position position="165"/>
    </location>
    <ligand>
        <name>Ca(2+)</name>
        <dbReference type="ChEBI" id="CHEBI:29108"/>
        <label>1</label>
    </ligand>
</feature>
<feature type="signal peptide" evidence="20">
    <location>
        <begin position="1"/>
        <end position="22"/>
    </location>
</feature>
<feature type="binding site" description="in dimeric form" evidence="19">
    <location>
        <position position="252"/>
    </location>
    <ligand>
        <name>Ca(2+)</name>
        <dbReference type="ChEBI" id="CHEBI:29108"/>
        <label>1</label>
    </ligand>
</feature>
<evidence type="ECO:0000256" key="15">
    <source>
        <dbReference type="ARBA" id="ARBA00023098"/>
    </source>
</evidence>
<feature type="active site" description="Proton acceptor" evidence="18">
    <location>
        <position position="200"/>
    </location>
</feature>
<comment type="catalytic activity">
    <reaction evidence="1 20">
        <text>a 1,2-diacyl-sn-glycero-3-phosphocholine + H2O = a 2-acyl-sn-glycero-3-phosphocholine + a fatty acid + H(+)</text>
        <dbReference type="Rhea" id="RHEA:18689"/>
        <dbReference type="ChEBI" id="CHEBI:15377"/>
        <dbReference type="ChEBI" id="CHEBI:15378"/>
        <dbReference type="ChEBI" id="CHEBI:28868"/>
        <dbReference type="ChEBI" id="CHEBI:57643"/>
        <dbReference type="ChEBI" id="CHEBI:57875"/>
        <dbReference type="EC" id="3.1.1.32"/>
    </reaction>
</comment>
<keyword evidence="10 19" id="KW-0479">Metal-binding</keyword>
<name>A0AAW8R4L9_9ALTE</name>
<feature type="active site" description="Nucleophile" evidence="18">
    <location>
        <position position="202"/>
    </location>
</feature>
<comment type="caution">
    <text evidence="21">The sequence shown here is derived from an EMBL/GenBank/DDBJ whole genome shotgun (WGS) entry which is preliminary data.</text>
</comment>
<dbReference type="PANTHER" id="PTHR40457">
    <property type="entry name" value="PHOSPHOLIPASE A1"/>
    <property type="match status" value="1"/>
</dbReference>
<keyword evidence="14 20" id="KW-0442">Lipid degradation</keyword>
<dbReference type="InterPro" id="IPR036541">
    <property type="entry name" value="PLipase_A1_sf"/>
</dbReference>
<evidence type="ECO:0000256" key="16">
    <source>
        <dbReference type="ARBA" id="ARBA00023136"/>
    </source>
</evidence>
<evidence type="ECO:0000256" key="20">
    <source>
        <dbReference type="RuleBase" id="RU366027"/>
    </source>
</evidence>
<evidence type="ECO:0000313" key="22">
    <source>
        <dbReference type="Proteomes" id="UP001249020"/>
    </source>
</evidence>
<keyword evidence="17 20" id="KW-0998">Cell outer membrane</keyword>
<dbReference type="Pfam" id="PF02253">
    <property type="entry name" value="PLA1"/>
    <property type="match status" value="1"/>
</dbReference>
<reference evidence="21 22" key="1">
    <citation type="submission" date="2023-09" db="EMBL/GenBank/DDBJ databases">
        <authorList>
            <person name="Rey-Velasco X."/>
        </authorList>
    </citation>
    <scope>NUCLEOTIDE SEQUENCE [LARGE SCALE GENOMIC DNA]</scope>
    <source>
        <strain evidence="21 22">W409</strain>
    </source>
</reference>
<evidence type="ECO:0000256" key="17">
    <source>
        <dbReference type="ARBA" id="ARBA00023237"/>
    </source>
</evidence>
<dbReference type="GO" id="GO:0004623">
    <property type="term" value="F:phospholipase A2 activity"/>
    <property type="evidence" value="ECO:0007669"/>
    <property type="project" value="UniProtKB-EC"/>
</dbReference>
<dbReference type="GO" id="GO:0008970">
    <property type="term" value="F:phospholipase A1 activity"/>
    <property type="evidence" value="ECO:0007669"/>
    <property type="project" value="UniProtKB-EC"/>
</dbReference>
<dbReference type="GO" id="GO:0016042">
    <property type="term" value="P:lipid catabolic process"/>
    <property type="evidence" value="ECO:0007669"/>
    <property type="project" value="UniProtKB-KW"/>
</dbReference>
<organism evidence="21 22">
    <name type="scientific">Brumicola blandensis</name>
    <dbReference type="NCBI Taxonomy" id="3075611"/>
    <lineage>
        <taxon>Bacteria</taxon>
        <taxon>Pseudomonadati</taxon>
        <taxon>Pseudomonadota</taxon>
        <taxon>Gammaproteobacteria</taxon>
        <taxon>Alteromonadales</taxon>
        <taxon>Alteromonadaceae</taxon>
        <taxon>Brumicola</taxon>
    </lineage>
</organism>
<comment type="subcellular location">
    <subcellularLocation>
        <location evidence="20">Cell outer membrane</location>
        <topology evidence="20">Multi-pass membrane protein</topology>
    </subcellularLocation>
    <text evidence="20">One of the very few enzymes located there.</text>
</comment>
<feature type="chain" id="PRO_5043093119" description="Phospholipase A1" evidence="20">
    <location>
        <begin position="23"/>
        <end position="337"/>
    </location>
</feature>
<keyword evidence="22" id="KW-1185">Reference proteome</keyword>
<proteinExistence type="inferred from homology"/>
<keyword evidence="8" id="KW-1134">Transmembrane beta strand</keyword>
<dbReference type="EMBL" id="JAVRIE010000005">
    <property type="protein sequence ID" value="MDT0583364.1"/>
    <property type="molecule type" value="Genomic_DNA"/>
</dbReference>
<protein>
    <recommendedName>
        <fullName evidence="7 20">Phospholipase A1</fullName>
        <ecNumber evidence="5 20">3.1.1.32</ecNumber>
        <ecNumber evidence="6 20">3.1.1.4</ecNumber>
    </recommendedName>
    <alternativeName>
        <fullName evidence="20">Phosphatidylcholine 1-acylhydrolase</fullName>
    </alternativeName>
</protein>
<evidence type="ECO:0000256" key="11">
    <source>
        <dbReference type="ARBA" id="ARBA00022729"/>
    </source>
</evidence>
<evidence type="ECO:0000313" key="21">
    <source>
        <dbReference type="EMBL" id="MDT0583364.1"/>
    </source>
</evidence>
<accession>A0AAW8R4L9</accession>
<dbReference type="Gene3D" id="2.40.230.10">
    <property type="entry name" value="Phospholipase A1"/>
    <property type="match status" value="1"/>
</dbReference>
<comment type="function">
    <text evidence="20">Hydrolysis of phosphatidylcholine with phospholipase A2 (EC 3.1.1.4) and phospholipase A1 (EC 3.1.1.32) activities.</text>
</comment>
<dbReference type="InterPro" id="IPR003187">
    <property type="entry name" value="PLipase_A1"/>
</dbReference>
<evidence type="ECO:0000256" key="10">
    <source>
        <dbReference type="ARBA" id="ARBA00022723"/>
    </source>
</evidence>
<dbReference type="PRINTS" id="PR01486">
    <property type="entry name" value="PHPHLIPASEA1"/>
</dbReference>
<evidence type="ECO:0000256" key="18">
    <source>
        <dbReference type="PIRSR" id="PIRSR603187-1"/>
    </source>
</evidence>
<comment type="similarity">
    <text evidence="3 20">Belongs to the phospholipase A1 family.</text>
</comment>
<evidence type="ECO:0000256" key="13">
    <source>
        <dbReference type="ARBA" id="ARBA00022837"/>
    </source>
</evidence>
<evidence type="ECO:0000256" key="12">
    <source>
        <dbReference type="ARBA" id="ARBA00022801"/>
    </source>
</evidence>
<keyword evidence="9" id="KW-0812">Transmembrane</keyword>
<keyword evidence="11 20" id="KW-0732">Signal</keyword>
<evidence type="ECO:0000256" key="14">
    <source>
        <dbReference type="ARBA" id="ARBA00022963"/>
    </source>
</evidence>